<evidence type="ECO:0000256" key="4">
    <source>
        <dbReference type="ARBA" id="ARBA00023136"/>
    </source>
</evidence>
<keyword evidence="7" id="KW-1185">Reference proteome</keyword>
<evidence type="ECO:0000256" key="5">
    <source>
        <dbReference type="SAM" id="Phobius"/>
    </source>
</evidence>
<feature type="transmembrane region" description="Helical" evidence="5">
    <location>
        <begin position="175"/>
        <end position="196"/>
    </location>
</feature>
<name>A0A2T1D8T0_9CYAN</name>
<feature type="transmembrane region" description="Helical" evidence="5">
    <location>
        <begin position="412"/>
        <end position="431"/>
    </location>
</feature>
<feature type="transmembrane region" description="Helical" evidence="5">
    <location>
        <begin position="437"/>
        <end position="455"/>
    </location>
</feature>
<feature type="transmembrane region" description="Helical" evidence="5">
    <location>
        <begin position="376"/>
        <end position="400"/>
    </location>
</feature>
<proteinExistence type="predicted"/>
<dbReference type="Gene3D" id="1.20.1740.10">
    <property type="entry name" value="Amino acid/polyamine transporter I"/>
    <property type="match status" value="1"/>
</dbReference>
<keyword evidence="3 5" id="KW-1133">Transmembrane helix</keyword>
<feature type="transmembrane region" description="Helical" evidence="5">
    <location>
        <begin position="257"/>
        <end position="281"/>
    </location>
</feature>
<feature type="transmembrane region" description="Helical" evidence="5">
    <location>
        <begin position="105"/>
        <end position="130"/>
    </location>
</feature>
<dbReference type="GO" id="GO:0016020">
    <property type="term" value="C:membrane"/>
    <property type="evidence" value="ECO:0007669"/>
    <property type="project" value="UniProtKB-SubCell"/>
</dbReference>
<dbReference type="GO" id="GO:0022857">
    <property type="term" value="F:transmembrane transporter activity"/>
    <property type="evidence" value="ECO:0007669"/>
    <property type="project" value="InterPro"/>
</dbReference>
<comment type="caution">
    <text evidence="6">The sequence shown here is derived from an EMBL/GenBank/DDBJ whole genome shotgun (WGS) entry which is preliminary data.</text>
</comment>
<dbReference type="InterPro" id="IPR002293">
    <property type="entry name" value="AA/rel_permease1"/>
</dbReference>
<dbReference type="OrthoDB" id="9759676at2"/>
<feature type="transmembrane region" description="Helical" evidence="5">
    <location>
        <begin position="350"/>
        <end position="370"/>
    </location>
</feature>
<accession>A0A2T1D8T0</accession>
<reference evidence="6 7" key="1">
    <citation type="submission" date="2018-02" db="EMBL/GenBank/DDBJ databases">
        <authorList>
            <person name="Cohen D.B."/>
            <person name="Kent A.D."/>
        </authorList>
    </citation>
    <scope>NUCLEOTIDE SEQUENCE [LARGE SCALE GENOMIC DNA]</scope>
    <source>
        <strain evidence="6 7">ULC007</strain>
    </source>
</reference>
<dbReference type="InterPro" id="IPR053153">
    <property type="entry name" value="APC_K+_Transporter"/>
</dbReference>
<evidence type="ECO:0000313" key="6">
    <source>
        <dbReference type="EMBL" id="PSB16902.1"/>
    </source>
</evidence>
<sequence length="616" mass="66871">MSFSQVKQFLLGKTLPTSAHDEERLTKAAALAVLSSDALSSVAYATQETLLVLVAAGSGAGVLGFSLPISLAIVLLLIIVTLSYRQTIRAYPKGGGSYIVARGNLGLLPGLIAGASLMIDYILTVAVSVSAGIDNFVSAVPFLRPFTVELCLFAIFLIMLANLRGVKESGRIFMVPTYAFIVSIFVLIGVGLFNQATGQLTPISAGETVHKVTEQLGLFLVLRAFAAGCTALTGVEAISDGVLAFKPPEWINARQTLLYLGIILGAMFLGITYLAHIYQLVPSESETVLSLLSRQIFGISPLYYFLILFATPAILLLAANTSYADFPRLCYFLARDGFLPRQLALLGDRLVYSNGILLLSICAAVLIVVFRGDTTAIIPLYAVGVFTSFTLSQAGMVIHWYKGKSRGWQASALMNGLGAIATAIVLVVVVLTKFALGAWVVVIAIPLLVWLFGSIRKHYLYVASRLSIQELAPRSYMARPKGANATHPAIVVVGQLHRGTVEALDYARSIGDEVVAVHVDTGSTNREKLQTRWQELESDIDLHILESPYRSVVTPILDFVSSFEDQHPGVLSTIIIPAFVPRRWWESVLHNQTTLFLKAALRTKKSRVVTTVRYYL</sequence>
<dbReference type="Proteomes" id="UP000238634">
    <property type="component" value="Unassembled WGS sequence"/>
</dbReference>
<gene>
    <name evidence="6" type="ORF">C7B65_20200</name>
</gene>
<evidence type="ECO:0000256" key="3">
    <source>
        <dbReference type="ARBA" id="ARBA00022989"/>
    </source>
</evidence>
<dbReference type="RefSeq" id="WP_073074504.1">
    <property type="nucleotide sequence ID" value="NZ_MPPI01000038.1"/>
</dbReference>
<evidence type="ECO:0000256" key="1">
    <source>
        <dbReference type="ARBA" id="ARBA00004141"/>
    </source>
</evidence>
<feature type="transmembrane region" description="Helical" evidence="5">
    <location>
        <begin position="60"/>
        <end position="84"/>
    </location>
</feature>
<dbReference type="EMBL" id="PVWG01000035">
    <property type="protein sequence ID" value="PSB16902.1"/>
    <property type="molecule type" value="Genomic_DNA"/>
</dbReference>
<dbReference type="PANTHER" id="PTHR47704:SF1">
    <property type="entry name" value="POTASSIUM TRANSPORTER KIMA"/>
    <property type="match status" value="1"/>
</dbReference>
<evidence type="ECO:0000256" key="2">
    <source>
        <dbReference type="ARBA" id="ARBA00022692"/>
    </source>
</evidence>
<protein>
    <submittedName>
        <fullName evidence="6">APC family permease</fullName>
    </submittedName>
</protein>
<dbReference type="Pfam" id="PF13520">
    <property type="entry name" value="AA_permease_2"/>
    <property type="match status" value="1"/>
</dbReference>
<comment type="subcellular location">
    <subcellularLocation>
        <location evidence="1">Membrane</location>
        <topology evidence="1">Multi-pass membrane protein</topology>
    </subcellularLocation>
</comment>
<feature type="transmembrane region" description="Helical" evidence="5">
    <location>
        <begin position="301"/>
        <end position="319"/>
    </location>
</feature>
<dbReference type="STRING" id="1920490.GCA_001895925_02061"/>
<keyword evidence="2 5" id="KW-0812">Transmembrane</keyword>
<dbReference type="AlphaFoldDB" id="A0A2T1D8T0"/>
<dbReference type="PANTHER" id="PTHR47704">
    <property type="entry name" value="POTASSIUM TRANSPORTER KIMA"/>
    <property type="match status" value="1"/>
</dbReference>
<organism evidence="6 7">
    <name type="scientific">Phormidesmis priestleyi ULC007</name>
    <dbReference type="NCBI Taxonomy" id="1920490"/>
    <lineage>
        <taxon>Bacteria</taxon>
        <taxon>Bacillati</taxon>
        <taxon>Cyanobacteriota</taxon>
        <taxon>Cyanophyceae</taxon>
        <taxon>Leptolyngbyales</taxon>
        <taxon>Leptolyngbyaceae</taxon>
        <taxon>Phormidesmis</taxon>
    </lineage>
</organism>
<reference evidence="6 7" key="2">
    <citation type="submission" date="2018-03" db="EMBL/GenBank/DDBJ databases">
        <title>The ancient ancestry and fast evolution of plastids.</title>
        <authorList>
            <person name="Moore K.R."/>
            <person name="Magnabosco C."/>
            <person name="Momper L."/>
            <person name="Gold D.A."/>
            <person name="Bosak T."/>
            <person name="Fournier G.P."/>
        </authorList>
    </citation>
    <scope>NUCLEOTIDE SEQUENCE [LARGE SCALE GENOMIC DNA]</scope>
    <source>
        <strain evidence="6 7">ULC007</strain>
    </source>
</reference>
<keyword evidence="4 5" id="KW-0472">Membrane</keyword>
<evidence type="ECO:0000313" key="7">
    <source>
        <dbReference type="Proteomes" id="UP000238634"/>
    </source>
</evidence>
<feature type="transmembrane region" description="Helical" evidence="5">
    <location>
        <begin position="142"/>
        <end position="163"/>
    </location>
</feature>
<feature type="transmembrane region" description="Helical" evidence="5">
    <location>
        <begin position="216"/>
        <end position="245"/>
    </location>
</feature>